<reference evidence="2" key="1">
    <citation type="journal article" date="2020" name="Cell">
        <title>Large-Scale Comparative Analyses of Tick Genomes Elucidate Their Genetic Diversity and Vector Capacities.</title>
        <authorList>
            <consortium name="Tick Genome and Microbiome Consortium (TIGMIC)"/>
            <person name="Jia N."/>
            <person name="Wang J."/>
            <person name="Shi W."/>
            <person name="Du L."/>
            <person name="Sun Y."/>
            <person name="Zhan W."/>
            <person name="Jiang J.F."/>
            <person name="Wang Q."/>
            <person name="Zhang B."/>
            <person name="Ji P."/>
            <person name="Bell-Sakyi L."/>
            <person name="Cui X.M."/>
            <person name="Yuan T.T."/>
            <person name="Jiang B.G."/>
            <person name="Yang W.F."/>
            <person name="Lam T.T."/>
            <person name="Chang Q.C."/>
            <person name="Ding S.J."/>
            <person name="Wang X.J."/>
            <person name="Zhu J.G."/>
            <person name="Ruan X.D."/>
            <person name="Zhao L."/>
            <person name="Wei J.T."/>
            <person name="Ye R.Z."/>
            <person name="Que T.C."/>
            <person name="Du C.H."/>
            <person name="Zhou Y.H."/>
            <person name="Cheng J.X."/>
            <person name="Dai P.F."/>
            <person name="Guo W.B."/>
            <person name="Han X.H."/>
            <person name="Huang E.J."/>
            <person name="Li L.F."/>
            <person name="Wei W."/>
            <person name="Gao Y.C."/>
            <person name="Liu J.Z."/>
            <person name="Shao H.Z."/>
            <person name="Wang X."/>
            <person name="Wang C.C."/>
            <person name="Yang T.C."/>
            <person name="Huo Q.B."/>
            <person name="Li W."/>
            <person name="Chen H.Y."/>
            <person name="Chen S.E."/>
            <person name="Zhou L.G."/>
            <person name="Ni X.B."/>
            <person name="Tian J.H."/>
            <person name="Sheng Y."/>
            <person name="Liu T."/>
            <person name="Pan Y.S."/>
            <person name="Xia L.Y."/>
            <person name="Li J."/>
            <person name="Zhao F."/>
            <person name="Cao W.C."/>
        </authorList>
    </citation>
    <scope>NUCLEOTIDE SEQUENCE</scope>
    <source>
        <strain evidence="2">Rsan-2018</strain>
    </source>
</reference>
<evidence type="ECO:0000313" key="2">
    <source>
        <dbReference type="EMBL" id="KAH7931648.1"/>
    </source>
</evidence>
<keyword evidence="3" id="KW-1185">Reference proteome</keyword>
<gene>
    <name evidence="2" type="ORF">HPB52_025491</name>
</gene>
<organism evidence="2 3">
    <name type="scientific">Rhipicephalus sanguineus</name>
    <name type="common">Brown dog tick</name>
    <name type="synonym">Ixodes sanguineus</name>
    <dbReference type="NCBI Taxonomy" id="34632"/>
    <lineage>
        <taxon>Eukaryota</taxon>
        <taxon>Metazoa</taxon>
        <taxon>Ecdysozoa</taxon>
        <taxon>Arthropoda</taxon>
        <taxon>Chelicerata</taxon>
        <taxon>Arachnida</taxon>
        <taxon>Acari</taxon>
        <taxon>Parasitiformes</taxon>
        <taxon>Ixodida</taxon>
        <taxon>Ixodoidea</taxon>
        <taxon>Ixodidae</taxon>
        <taxon>Rhipicephalinae</taxon>
        <taxon>Rhipicephalus</taxon>
        <taxon>Rhipicephalus</taxon>
    </lineage>
</organism>
<proteinExistence type="predicted"/>
<evidence type="ECO:0000313" key="3">
    <source>
        <dbReference type="Proteomes" id="UP000821837"/>
    </source>
</evidence>
<name>A0A9D4P8M3_RHISA</name>
<comment type="caution">
    <text evidence="2">The sequence shown here is derived from an EMBL/GenBank/DDBJ whole genome shotgun (WGS) entry which is preliminary data.</text>
</comment>
<reference evidence="2" key="2">
    <citation type="submission" date="2021-09" db="EMBL/GenBank/DDBJ databases">
        <authorList>
            <person name="Jia N."/>
            <person name="Wang J."/>
            <person name="Shi W."/>
            <person name="Du L."/>
            <person name="Sun Y."/>
            <person name="Zhan W."/>
            <person name="Jiang J."/>
            <person name="Wang Q."/>
            <person name="Zhang B."/>
            <person name="Ji P."/>
            <person name="Sakyi L.B."/>
            <person name="Cui X."/>
            <person name="Yuan T."/>
            <person name="Jiang B."/>
            <person name="Yang W."/>
            <person name="Lam T.T.-Y."/>
            <person name="Chang Q."/>
            <person name="Ding S."/>
            <person name="Wang X."/>
            <person name="Zhu J."/>
            <person name="Ruan X."/>
            <person name="Zhao L."/>
            <person name="Wei J."/>
            <person name="Que T."/>
            <person name="Du C."/>
            <person name="Cheng J."/>
            <person name="Dai P."/>
            <person name="Han X."/>
            <person name="Huang E."/>
            <person name="Gao Y."/>
            <person name="Liu J."/>
            <person name="Shao H."/>
            <person name="Ye R."/>
            <person name="Li L."/>
            <person name="Wei W."/>
            <person name="Wang X."/>
            <person name="Wang C."/>
            <person name="Huo Q."/>
            <person name="Li W."/>
            <person name="Guo W."/>
            <person name="Chen H."/>
            <person name="Chen S."/>
            <person name="Zhou L."/>
            <person name="Zhou L."/>
            <person name="Ni X."/>
            <person name="Tian J."/>
            <person name="Zhou Y."/>
            <person name="Sheng Y."/>
            <person name="Liu T."/>
            <person name="Pan Y."/>
            <person name="Xia L."/>
            <person name="Li J."/>
            <person name="Zhao F."/>
            <person name="Cao W."/>
        </authorList>
    </citation>
    <scope>NUCLEOTIDE SEQUENCE</scope>
    <source>
        <strain evidence="2">Rsan-2018</strain>
        <tissue evidence="2">Larvae</tissue>
    </source>
</reference>
<dbReference type="AlphaFoldDB" id="A0A9D4P8M3"/>
<feature type="signal peptide" evidence="1">
    <location>
        <begin position="1"/>
        <end position="21"/>
    </location>
</feature>
<keyword evidence="1" id="KW-0732">Signal</keyword>
<dbReference type="Proteomes" id="UP000821837">
    <property type="component" value="Unassembled WGS sequence"/>
</dbReference>
<accession>A0A9D4P8M3</accession>
<dbReference type="EMBL" id="JABSTV010002119">
    <property type="protein sequence ID" value="KAH7931648.1"/>
    <property type="molecule type" value="Genomic_DNA"/>
</dbReference>
<sequence>MWQLLFLPGLLGGVAIEAAQGSFGNKGSRSDITSLGSMAENRHGMPCANVRELTRLHVIQKVIEDHPSDVAVAKRVALGREALRNIFAEMDRLGQRKQTPA</sequence>
<feature type="chain" id="PRO_5038824739" evidence="1">
    <location>
        <begin position="22"/>
        <end position="101"/>
    </location>
</feature>
<evidence type="ECO:0000256" key="1">
    <source>
        <dbReference type="SAM" id="SignalP"/>
    </source>
</evidence>
<protein>
    <submittedName>
        <fullName evidence="2">Uncharacterized protein</fullName>
    </submittedName>
</protein>